<dbReference type="InterPro" id="IPR010982">
    <property type="entry name" value="Lambda_DNA-bd_dom_sf"/>
</dbReference>
<reference evidence="2 3" key="1">
    <citation type="submission" date="2023-11" db="EMBL/GenBank/DDBJ databases">
        <title>30 novel species of actinomycetes from the DSMZ collection.</title>
        <authorList>
            <person name="Nouioui I."/>
        </authorList>
    </citation>
    <scope>NUCLEOTIDE SEQUENCE [LARGE SCALE GENOMIC DNA]</scope>
    <source>
        <strain evidence="2 3">DSM 41524</strain>
    </source>
</reference>
<dbReference type="Gene3D" id="1.10.260.40">
    <property type="entry name" value="lambda repressor-like DNA-binding domains"/>
    <property type="match status" value="1"/>
</dbReference>
<organism evidence="2 3">
    <name type="scientific">Streptomyces asiaticus subsp. ignotus</name>
    <dbReference type="NCBI Taxonomy" id="3098222"/>
    <lineage>
        <taxon>Bacteria</taxon>
        <taxon>Bacillati</taxon>
        <taxon>Actinomycetota</taxon>
        <taxon>Actinomycetes</taxon>
        <taxon>Kitasatosporales</taxon>
        <taxon>Streptomycetaceae</taxon>
        <taxon>Streptomyces</taxon>
        <taxon>Streptomyces violaceusniger group</taxon>
    </lineage>
</organism>
<dbReference type="SUPFAM" id="SSF48452">
    <property type="entry name" value="TPR-like"/>
    <property type="match status" value="1"/>
</dbReference>
<dbReference type="InterPro" id="IPR011990">
    <property type="entry name" value="TPR-like_helical_dom_sf"/>
</dbReference>
<evidence type="ECO:0000259" key="1">
    <source>
        <dbReference type="PROSITE" id="PS50943"/>
    </source>
</evidence>
<gene>
    <name evidence="2" type="ORF">V2J94_37975</name>
</gene>
<dbReference type="Gene3D" id="1.25.40.10">
    <property type="entry name" value="Tetratricopeptide repeat domain"/>
    <property type="match status" value="1"/>
</dbReference>
<dbReference type="CDD" id="cd00093">
    <property type="entry name" value="HTH_XRE"/>
    <property type="match status" value="1"/>
</dbReference>
<evidence type="ECO:0000313" key="3">
    <source>
        <dbReference type="Proteomes" id="UP001354709"/>
    </source>
</evidence>
<name>A0ABU7Q886_9ACTN</name>
<evidence type="ECO:0000313" key="2">
    <source>
        <dbReference type="EMBL" id="MEE4597603.1"/>
    </source>
</evidence>
<sequence>MTDLGSPVAAIAQEMRAQFGIRPREAWRHAYGWSQQDVADRVYERSTELGQTISADGSIVGKWEKWPLSGGCSRRPTVAVLNTLADVFGCTIDALLDYEDRQALPNSDRAILTRLAPAEPHGADLVRLAADESMTWARWAESSNVGDLTLAQLMGQTRFLAAEYLKPDSNPVDLFSRARRLRIRIFSLLEGHQHPHQASDLYLAGGYVCGLLAWISSDLGHTAEAEAQGLTAWLCAELSRNNTLRSWVLSVRSKTAFWDGRWKDAIQHARRGALYTPSGTVAVLLACQEADAWSKLGATDAAVAALALADTARDSAEGGDDIGGLFACGPARQENYTAAVRLRLGQAAVALHAADHALDLISTQPVRAYGTLAQIHISRAAAYLAMSEPEGAHEALLPVLALPPDRRLATVTDRLMEVATALGQVRDASRAGAGLRAAIEEFRLNSAPRRLALSPGQTAG</sequence>
<dbReference type="RefSeq" id="WP_330814345.1">
    <property type="nucleotide sequence ID" value="NZ_JAZBJO010000037.1"/>
</dbReference>
<keyword evidence="3" id="KW-1185">Reference proteome</keyword>
<proteinExistence type="predicted"/>
<dbReference type="EMBL" id="JAZBJO010000037">
    <property type="protein sequence ID" value="MEE4597603.1"/>
    <property type="molecule type" value="Genomic_DNA"/>
</dbReference>
<dbReference type="PROSITE" id="PS50943">
    <property type="entry name" value="HTH_CROC1"/>
    <property type="match status" value="1"/>
</dbReference>
<dbReference type="Proteomes" id="UP001354709">
    <property type="component" value="Unassembled WGS sequence"/>
</dbReference>
<feature type="domain" description="HTH cro/C1-type" evidence="1">
    <location>
        <begin position="74"/>
        <end position="95"/>
    </location>
</feature>
<comment type="caution">
    <text evidence="2">The sequence shown here is derived from an EMBL/GenBank/DDBJ whole genome shotgun (WGS) entry which is preliminary data.</text>
</comment>
<dbReference type="InterPro" id="IPR001387">
    <property type="entry name" value="Cro/C1-type_HTH"/>
</dbReference>
<protein>
    <submittedName>
        <fullName evidence="2">Helix-turn-helix domain-containing protein</fullName>
    </submittedName>
</protein>
<accession>A0ABU7Q886</accession>